<dbReference type="CDD" id="cd07377">
    <property type="entry name" value="WHTH_GntR"/>
    <property type="match status" value="1"/>
</dbReference>
<dbReference type="EMBL" id="FXXP01000002">
    <property type="protein sequence ID" value="SMX29453.1"/>
    <property type="molecule type" value="Genomic_DNA"/>
</dbReference>
<dbReference type="Pfam" id="PF07702">
    <property type="entry name" value="UTRA"/>
    <property type="match status" value="1"/>
</dbReference>
<evidence type="ECO:0000256" key="2">
    <source>
        <dbReference type="ARBA" id="ARBA00023125"/>
    </source>
</evidence>
<dbReference type="InterPro" id="IPR050679">
    <property type="entry name" value="Bact_HTH_transcr_reg"/>
</dbReference>
<keyword evidence="3" id="KW-0804">Transcription</keyword>
<dbReference type="PROSITE" id="PS50949">
    <property type="entry name" value="HTH_GNTR"/>
    <property type="match status" value="1"/>
</dbReference>
<keyword evidence="6" id="KW-1185">Reference proteome</keyword>
<gene>
    <name evidence="5" type="primary">yurK</name>
    <name evidence="5" type="ORF">TRP8649_03587</name>
</gene>
<keyword evidence="2" id="KW-0238">DNA-binding</keyword>
<keyword evidence="1" id="KW-0805">Transcription regulation</keyword>
<accession>A0A238JGC7</accession>
<dbReference type="InterPro" id="IPR036390">
    <property type="entry name" value="WH_DNA-bd_sf"/>
</dbReference>
<dbReference type="Pfam" id="PF00392">
    <property type="entry name" value="GntR"/>
    <property type="match status" value="1"/>
</dbReference>
<dbReference type="PANTHER" id="PTHR44846:SF16">
    <property type="entry name" value="TRANSCRIPTIONAL REGULATOR PHNF-RELATED"/>
    <property type="match status" value="1"/>
</dbReference>
<dbReference type="Gene3D" id="3.40.1410.10">
    <property type="entry name" value="Chorismate lyase-like"/>
    <property type="match status" value="1"/>
</dbReference>
<feature type="domain" description="HTH gntR-type" evidence="4">
    <location>
        <begin position="1"/>
        <end position="68"/>
    </location>
</feature>
<dbReference type="SMART" id="SM00866">
    <property type="entry name" value="UTRA"/>
    <property type="match status" value="1"/>
</dbReference>
<dbReference type="PANTHER" id="PTHR44846">
    <property type="entry name" value="MANNOSYL-D-GLYCERATE TRANSPORT/METABOLISM SYSTEM REPRESSOR MNGR-RELATED"/>
    <property type="match status" value="1"/>
</dbReference>
<dbReference type="AlphaFoldDB" id="A0A238JGC7"/>
<dbReference type="PRINTS" id="PR00035">
    <property type="entry name" value="HTHGNTR"/>
</dbReference>
<evidence type="ECO:0000256" key="3">
    <source>
        <dbReference type="ARBA" id="ARBA00023163"/>
    </source>
</evidence>
<dbReference type="Gene3D" id="1.10.10.10">
    <property type="entry name" value="Winged helix-like DNA-binding domain superfamily/Winged helix DNA-binding domain"/>
    <property type="match status" value="1"/>
</dbReference>
<dbReference type="InterPro" id="IPR028978">
    <property type="entry name" value="Chorismate_lyase_/UTRA_dom_sf"/>
</dbReference>
<name>A0A238JGC7_9RHOB</name>
<dbReference type="Proteomes" id="UP000225972">
    <property type="component" value="Unassembled WGS sequence"/>
</dbReference>
<dbReference type="GO" id="GO:0003700">
    <property type="term" value="F:DNA-binding transcription factor activity"/>
    <property type="evidence" value="ECO:0007669"/>
    <property type="project" value="InterPro"/>
</dbReference>
<protein>
    <submittedName>
        <fullName evidence="5">Putative HTH-type transcriptional regulator YurK</fullName>
    </submittedName>
</protein>
<proteinExistence type="predicted"/>
<dbReference type="OrthoDB" id="9808698at2"/>
<dbReference type="GO" id="GO:0003677">
    <property type="term" value="F:DNA binding"/>
    <property type="evidence" value="ECO:0007669"/>
    <property type="project" value="UniProtKB-KW"/>
</dbReference>
<dbReference type="InterPro" id="IPR036388">
    <property type="entry name" value="WH-like_DNA-bd_sf"/>
</dbReference>
<evidence type="ECO:0000259" key="4">
    <source>
        <dbReference type="PROSITE" id="PS50949"/>
    </source>
</evidence>
<dbReference type="SUPFAM" id="SSF46785">
    <property type="entry name" value="Winged helix' DNA-binding domain"/>
    <property type="match status" value="1"/>
</dbReference>
<dbReference type="InterPro" id="IPR011663">
    <property type="entry name" value="UTRA"/>
</dbReference>
<dbReference type="RefSeq" id="WP_099247477.1">
    <property type="nucleotide sequence ID" value="NZ_FXXP01000002.1"/>
</dbReference>
<evidence type="ECO:0000313" key="5">
    <source>
        <dbReference type="EMBL" id="SMX29453.1"/>
    </source>
</evidence>
<evidence type="ECO:0000256" key="1">
    <source>
        <dbReference type="ARBA" id="ARBA00023015"/>
    </source>
</evidence>
<evidence type="ECO:0000313" key="6">
    <source>
        <dbReference type="Proteomes" id="UP000225972"/>
    </source>
</evidence>
<dbReference type="SUPFAM" id="SSF64288">
    <property type="entry name" value="Chorismate lyase-like"/>
    <property type="match status" value="1"/>
</dbReference>
<organism evidence="5 6">
    <name type="scientific">Pelagimonas phthalicica</name>
    <dbReference type="NCBI Taxonomy" id="1037362"/>
    <lineage>
        <taxon>Bacteria</taxon>
        <taxon>Pseudomonadati</taxon>
        <taxon>Pseudomonadota</taxon>
        <taxon>Alphaproteobacteria</taxon>
        <taxon>Rhodobacterales</taxon>
        <taxon>Roseobacteraceae</taxon>
        <taxon>Pelagimonas</taxon>
    </lineage>
</organism>
<dbReference type="SMART" id="SM00345">
    <property type="entry name" value="HTH_GNTR"/>
    <property type="match status" value="1"/>
</dbReference>
<dbReference type="InterPro" id="IPR000524">
    <property type="entry name" value="Tscrpt_reg_HTH_GntR"/>
</dbReference>
<reference evidence="6" key="1">
    <citation type="submission" date="2017-05" db="EMBL/GenBank/DDBJ databases">
        <authorList>
            <person name="Rodrigo-Torres L."/>
            <person name="Arahal R. D."/>
            <person name="Lucena T."/>
        </authorList>
    </citation>
    <scope>NUCLEOTIDE SEQUENCE [LARGE SCALE GENOMIC DNA]</scope>
    <source>
        <strain evidence="6">CECT 8649</strain>
    </source>
</reference>
<sequence>MSYRDIKADVLRRITSGQWPPGHLIPSELELCDEYGSARATVNRALRELADEGVLDRKRKSGTRVRAVPLRQARFDIPLTRLEVEGNGASYRYALVKRAVEPAPDWLRARMGLQAGAQVVQLTCMHFADGTPFQHEARWINLEALPQAREQRFEEVGPNEWLVETVPFSDVEIGFSAVSASKELAGFLGCQAGEALFQMERSTWFEGKAVTYVRMCFQPGYRMKTSY</sequence>